<dbReference type="Proteomes" id="UP000029738">
    <property type="component" value="Unassembled WGS sequence"/>
</dbReference>
<dbReference type="STRING" id="1479485.DA73_0241195"/>
<reference evidence="3" key="1">
    <citation type="journal article" date="2015" name="Genome Announc.">
        <title>Draft Genome Sequence of Tolypothrix boutellei Strain VB521301.</title>
        <authorList>
            <person name="Chandrababunaidu M.M."/>
            <person name="Singh D."/>
            <person name="Sen D."/>
            <person name="Bhan S."/>
            <person name="Das S."/>
            <person name="Gupta A."/>
            <person name="Adhikary S.P."/>
            <person name="Tripathy S."/>
        </authorList>
    </citation>
    <scope>NUCLEOTIDE SEQUENCE</scope>
    <source>
        <strain evidence="3">VB521301</strain>
    </source>
</reference>
<evidence type="ECO:0000313" key="4">
    <source>
        <dbReference type="Proteomes" id="UP000029738"/>
    </source>
</evidence>
<dbReference type="RefSeq" id="WP_038075913.1">
    <property type="nucleotide sequence ID" value="NZ_JHEG04000001.1"/>
</dbReference>
<keyword evidence="4" id="KW-1185">Reference proteome</keyword>
<protein>
    <submittedName>
        <fullName evidence="2">DUF2079 domain-containing protein</fullName>
    </submittedName>
    <submittedName>
        <fullName evidence="3">Membrane protein</fullName>
    </submittedName>
</protein>
<organism evidence="3">
    <name type="scientific">Tolypothrix bouteillei VB521301</name>
    <dbReference type="NCBI Taxonomy" id="1479485"/>
    <lineage>
        <taxon>Bacteria</taxon>
        <taxon>Bacillati</taxon>
        <taxon>Cyanobacteriota</taxon>
        <taxon>Cyanophyceae</taxon>
        <taxon>Nostocales</taxon>
        <taxon>Tolypothrichaceae</taxon>
        <taxon>Tolypothrix</taxon>
    </lineage>
</organism>
<keyword evidence="1" id="KW-0812">Transmembrane</keyword>
<feature type="transmembrane region" description="Helical" evidence="1">
    <location>
        <begin position="87"/>
        <end position="108"/>
    </location>
</feature>
<dbReference type="Pfam" id="PF09852">
    <property type="entry name" value="DUF2079"/>
    <property type="match status" value="1"/>
</dbReference>
<reference evidence="2" key="2">
    <citation type="submission" date="2019-11" db="EMBL/GenBank/DDBJ databases">
        <title>Improved Assembly of Tolypothrix boutellei genome.</title>
        <authorList>
            <person name="Sarangi A.N."/>
            <person name="Mukherjee M."/>
            <person name="Ghosh S."/>
            <person name="Singh D."/>
            <person name="Das A."/>
            <person name="Kant S."/>
            <person name="Prusty A."/>
            <person name="Tripathy S."/>
        </authorList>
    </citation>
    <scope>NUCLEOTIDE SEQUENCE</scope>
    <source>
        <strain evidence="2">VB521301</strain>
    </source>
</reference>
<evidence type="ECO:0000313" key="2">
    <source>
        <dbReference type="EMBL" id="KAF3889022.1"/>
    </source>
</evidence>
<feature type="transmembrane region" description="Helical" evidence="1">
    <location>
        <begin position="199"/>
        <end position="222"/>
    </location>
</feature>
<feature type="transmembrane region" description="Helical" evidence="1">
    <location>
        <begin position="5"/>
        <end position="25"/>
    </location>
</feature>
<feature type="transmembrane region" description="Helical" evidence="1">
    <location>
        <begin position="311"/>
        <end position="328"/>
    </location>
</feature>
<evidence type="ECO:0000313" key="3">
    <source>
        <dbReference type="EMBL" id="KIE07499.1"/>
    </source>
</evidence>
<dbReference type="EMBL" id="JHEG04000001">
    <property type="protein sequence ID" value="KAF3889022.1"/>
    <property type="molecule type" value="Genomic_DNA"/>
</dbReference>
<comment type="caution">
    <text evidence="3">The sequence shown here is derived from an EMBL/GenBank/DDBJ whole genome shotgun (WGS) entry which is preliminary data.</text>
</comment>
<dbReference type="OrthoDB" id="2079361at2"/>
<feature type="transmembrane region" description="Helical" evidence="1">
    <location>
        <begin position="258"/>
        <end position="276"/>
    </location>
</feature>
<dbReference type="AlphaFoldDB" id="A0A0C1QPR6"/>
<feature type="transmembrane region" description="Helical" evidence="1">
    <location>
        <begin position="162"/>
        <end position="192"/>
    </location>
</feature>
<evidence type="ECO:0000256" key="1">
    <source>
        <dbReference type="SAM" id="Phobius"/>
    </source>
</evidence>
<proteinExistence type="predicted"/>
<dbReference type="EMBL" id="JHEG02000059">
    <property type="protein sequence ID" value="KIE07499.1"/>
    <property type="molecule type" value="Genomic_DNA"/>
</dbReference>
<accession>A0A0C1QPR6</accession>
<name>A0A0C1QPR6_9CYAN</name>
<keyword evidence="1" id="KW-1133">Transmembrane helix</keyword>
<gene>
    <name evidence="3" type="ORF">DA73_0241195</name>
    <name evidence="2" type="ORF">DA73_0400028750</name>
</gene>
<keyword evidence="1" id="KW-0472">Membrane</keyword>
<sequence>MKTKVIIPSTVVWMIGVSAVILFVSSSLRHILFQSTAFDLGIFDQAVYLIGQGQPPISSFMGYHILGDHAAFVFYPLALLYKIYPSVYWLFAIQAIALAIGALPTWYLAQEAKLTDRQSIAMVAVYLLYPLVYNINLFDFHPEVMALPLILAAVWWAKQGKIGWFCFAIVFILGCKAVLSLTVAAMGVWLLLIEKRRFCGAFAISTGIAWFFISSQIVIPFFSGREAAAVGRYSYLGNSVVEIAQNLVLKPGVVLGKVFSLENLGYLILLLVPVAWGLSWQSLKPLIGAVPCVALNLIADYQPQKDLVHQYSLPALPFLLLAVIASLAANRGWLRNQKAIIIWSAITFLSLAKFTHFGGKYLESVDNWQATWEAVARVPSKESLYTTASISPHLSQRQFIQLTNADVPPKDLAQFQHVLLNVRHPGWASNQQFASSLVNQLKSHPKFQLNYDRDEVYLFSQKQP</sequence>
<dbReference type="InterPro" id="IPR018650">
    <property type="entry name" value="STSV1_Orf64"/>
</dbReference>
<feature type="transmembrane region" description="Helical" evidence="1">
    <location>
        <begin position="63"/>
        <end position="81"/>
    </location>
</feature>
<feature type="transmembrane region" description="Helical" evidence="1">
    <location>
        <begin position="120"/>
        <end position="138"/>
    </location>
</feature>